<sequence>MATLRAEGLVSSGRGRRSMVLSTQISNSFDALLSATAFFEEGGHKAGAKIIRIARELASETVADALELKQDDPVVEIMRVRTADDLPVMVEKLVFPTKWGEPLMTLTPHSPSVHKQLREMGAHVDNIVRTALITQADSEQAELLGIAEGAPLIHLTLRASTYQGEPVEFAEYYVRGDVITIDQSNVRGGSVPVKLGLKNPKN</sequence>
<comment type="caution">
    <text evidence="2">The sequence shown here is derived from an EMBL/GenBank/DDBJ whole genome shotgun (WGS) entry which is preliminary data.</text>
</comment>
<dbReference type="SUPFAM" id="SSF64288">
    <property type="entry name" value="Chorismate lyase-like"/>
    <property type="match status" value="1"/>
</dbReference>
<dbReference type="AlphaFoldDB" id="A0A2N6T7M1"/>
<evidence type="ECO:0000259" key="1">
    <source>
        <dbReference type="SMART" id="SM00866"/>
    </source>
</evidence>
<dbReference type="GO" id="GO:0003677">
    <property type="term" value="F:DNA binding"/>
    <property type="evidence" value="ECO:0007669"/>
    <property type="project" value="InterPro"/>
</dbReference>
<dbReference type="SMART" id="SM00866">
    <property type="entry name" value="UTRA"/>
    <property type="match status" value="1"/>
</dbReference>
<dbReference type="Pfam" id="PF07702">
    <property type="entry name" value="UTRA"/>
    <property type="match status" value="1"/>
</dbReference>
<proteinExistence type="predicted"/>
<reference evidence="2 3" key="1">
    <citation type="submission" date="2017-09" db="EMBL/GenBank/DDBJ databases">
        <title>Bacterial strain isolated from the female urinary microbiota.</title>
        <authorList>
            <person name="Thomas-White K."/>
            <person name="Kumar N."/>
            <person name="Forster S."/>
            <person name="Putonti C."/>
            <person name="Lawley T."/>
            <person name="Wolfe A.J."/>
        </authorList>
    </citation>
    <scope>NUCLEOTIDE SEQUENCE [LARGE SCALE GENOMIC DNA]</scope>
    <source>
        <strain evidence="2 3">UMB0792</strain>
    </source>
</reference>
<gene>
    <name evidence="2" type="ORF">CJ203_00010</name>
</gene>
<dbReference type="EMBL" id="PNHG01000001">
    <property type="protein sequence ID" value="PMC65313.1"/>
    <property type="molecule type" value="Genomic_DNA"/>
</dbReference>
<dbReference type="PANTHER" id="PTHR44846">
    <property type="entry name" value="MANNOSYL-D-GLYCERATE TRANSPORT/METABOLISM SYSTEM REPRESSOR MNGR-RELATED"/>
    <property type="match status" value="1"/>
</dbReference>
<feature type="domain" description="UbiC transcription regulator-associated" evidence="1">
    <location>
        <begin position="41"/>
        <end position="180"/>
    </location>
</feature>
<dbReference type="InterPro" id="IPR011663">
    <property type="entry name" value="UTRA"/>
</dbReference>
<dbReference type="Gene3D" id="3.40.1410.10">
    <property type="entry name" value="Chorismate lyase-like"/>
    <property type="match status" value="1"/>
</dbReference>
<dbReference type="InterPro" id="IPR028978">
    <property type="entry name" value="Chorismate_lyase_/UTRA_dom_sf"/>
</dbReference>
<evidence type="ECO:0000313" key="2">
    <source>
        <dbReference type="EMBL" id="PMC65313.1"/>
    </source>
</evidence>
<protein>
    <submittedName>
        <fullName evidence="2">GntR family transcriptional regulator</fullName>
    </submittedName>
</protein>
<name>A0A2N6T7M1_9CORY</name>
<dbReference type="Proteomes" id="UP000235836">
    <property type="component" value="Unassembled WGS sequence"/>
</dbReference>
<keyword evidence="3" id="KW-1185">Reference proteome</keyword>
<dbReference type="GO" id="GO:0045892">
    <property type="term" value="P:negative regulation of DNA-templated transcription"/>
    <property type="evidence" value="ECO:0007669"/>
    <property type="project" value="TreeGrafter"/>
</dbReference>
<organism evidence="2 3">
    <name type="scientific">Corynebacterium tuscaniense</name>
    <dbReference type="NCBI Taxonomy" id="302449"/>
    <lineage>
        <taxon>Bacteria</taxon>
        <taxon>Bacillati</taxon>
        <taxon>Actinomycetota</taxon>
        <taxon>Actinomycetes</taxon>
        <taxon>Mycobacteriales</taxon>
        <taxon>Corynebacteriaceae</taxon>
        <taxon>Corynebacterium</taxon>
    </lineage>
</organism>
<dbReference type="PANTHER" id="PTHR44846:SF1">
    <property type="entry name" value="MANNOSYL-D-GLYCERATE TRANSPORT_METABOLISM SYSTEM REPRESSOR MNGR-RELATED"/>
    <property type="match status" value="1"/>
</dbReference>
<accession>A0A2N6T7M1</accession>
<evidence type="ECO:0000313" key="3">
    <source>
        <dbReference type="Proteomes" id="UP000235836"/>
    </source>
</evidence>
<dbReference type="InterPro" id="IPR050679">
    <property type="entry name" value="Bact_HTH_transcr_reg"/>
</dbReference>